<gene>
    <name evidence="2" type="ORF">EV652_11483</name>
</gene>
<dbReference type="EMBL" id="SLWN01000014">
    <property type="protein sequence ID" value="TCO19104.1"/>
    <property type="molecule type" value="Genomic_DNA"/>
</dbReference>
<feature type="transmembrane region" description="Helical" evidence="1">
    <location>
        <begin position="165"/>
        <end position="188"/>
    </location>
</feature>
<sequence>MRAKFVVLINAVSTSAYPSDEALVDRLLTLGLGRASKDSGPYEDRRKAYLREAEREWDHLPEVAEAERDHVIFFARLPDHCRLIVTRSLQGYATFRLIHDSLGDLEKNAERIVGELSKKVGAIEGLQIESNRVEVYEHGRDHVILIGRAIDNPFREAVRNSPADLVCAAVTGAASLVTVVLLAFAHLAQDSLARGSVERFSTAMIAAFFIAVVSFVQRWWQTVRQGGVEWRPAYQKRRNGG</sequence>
<evidence type="ECO:0000313" key="2">
    <source>
        <dbReference type="EMBL" id="TCO19104.1"/>
    </source>
</evidence>
<keyword evidence="1" id="KW-0812">Transmembrane</keyword>
<keyword evidence="1" id="KW-0472">Membrane</keyword>
<evidence type="ECO:0000313" key="3">
    <source>
        <dbReference type="Proteomes" id="UP000294508"/>
    </source>
</evidence>
<comment type="caution">
    <text evidence="2">The sequence shown here is derived from an EMBL/GenBank/DDBJ whole genome shotgun (WGS) entry which is preliminary data.</text>
</comment>
<dbReference type="AlphaFoldDB" id="A0A4R2H3M3"/>
<evidence type="ECO:0000256" key="1">
    <source>
        <dbReference type="SAM" id="Phobius"/>
    </source>
</evidence>
<name>A0A4R2H3M3_9ACTN</name>
<feature type="transmembrane region" description="Helical" evidence="1">
    <location>
        <begin position="200"/>
        <end position="220"/>
    </location>
</feature>
<proteinExistence type="predicted"/>
<protein>
    <submittedName>
        <fullName evidence="2">Uncharacterized protein</fullName>
    </submittedName>
</protein>
<dbReference type="RefSeq" id="WP_132213365.1">
    <property type="nucleotide sequence ID" value="NZ_SLWN01000014.1"/>
</dbReference>
<organism evidence="2 3">
    <name type="scientific">Kribbella steppae</name>
    <dbReference type="NCBI Taxonomy" id="2512223"/>
    <lineage>
        <taxon>Bacteria</taxon>
        <taxon>Bacillati</taxon>
        <taxon>Actinomycetota</taxon>
        <taxon>Actinomycetes</taxon>
        <taxon>Propionibacteriales</taxon>
        <taxon>Kribbellaceae</taxon>
        <taxon>Kribbella</taxon>
    </lineage>
</organism>
<accession>A0A4R2H3M3</accession>
<keyword evidence="3" id="KW-1185">Reference proteome</keyword>
<reference evidence="2 3" key="1">
    <citation type="journal article" date="2015" name="Stand. Genomic Sci.">
        <title>Genomic Encyclopedia of Bacterial and Archaeal Type Strains, Phase III: the genomes of soil and plant-associated and newly described type strains.</title>
        <authorList>
            <person name="Whitman W.B."/>
            <person name="Woyke T."/>
            <person name="Klenk H.P."/>
            <person name="Zhou Y."/>
            <person name="Lilburn T.G."/>
            <person name="Beck B.J."/>
            <person name="De Vos P."/>
            <person name="Vandamme P."/>
            <person name="Eisen J.A."/>
            <person name="Garrity G."/>
            <person name="Hugenholtz P."/>
            <person name="Kyrpides N.C."/>
        </authorList>
    </citation>
    <scope>NUCLEOTIDE SEQUENCE [LARGE SCALE GENOMIC DNA]</scope>
    <source>
        <strain evidence="2 3">VKM Ac-2572</strain>
    </source>
</reference>
<keyword evidence="1" id="KW-1133">Transmembrane helix</keyword>
<dbReference type="Proteomes" id="UP000294508">
    <property type="component" value="Unassembled WGS sequence"/>
</dbReference>